<evidence type="ECO:0000256" key="12">
    <source>
        <dbReference type="PROSITE-ProRule" id="PRU01360"/>
    </source>
</evidence>
<comment type="similarity">
    <text evidence="12 13">Belongs to the TonB-dependent receptor family.</text>
</comment>
<dbReference type="InterPro" id="IPR008969">
    <property type="entry name" value="CarboxyPept-like_regulatory"/>
</dbReference>
<protein>
    <submittedName>
        <fullName evidence="17">Iron complex outermembrane recepter protein</fullName>
    </submittedName>
</protein>
<dbReference type="RefSeq" id="WP_072317454.1">
    <property type="nucleotide sequence ID" value="NZ_FPJE01000011.1"/>
</dbReference>
<organism evidence="17 18">
    <name type="scientific">Sinomicrobium oceani</name>
    <dbReference type="NCBI Taxonomy" id="1150368"/>
    <lineage>
        <taxon>Bacteria</taxon>
        <taxon>Pseudomonadati</taxon>
        <taxon>Bacteroidota</taxon>
        <taxon>Flavobacteriia</taxon>
        <taxon>Flavobacteriales</taxon>
        <taxon>Flavobacteriaceae</taxon>
        <taxon>Sinomicrobium</taxon>
    </lineage>
</organism>
<keyword evidence="8" id="KW-0406">Ion transport</keyword>
<keyword evidence="9 13" id="KW-0798">TonB box</keyword>
<dbReference type="AlphaFoldDB" id="A0A1K1Q5U7"/>
<evidence type="ECO:0000256" key="1">
    <source>
        <dbReference type="ARBA" id="ARBA00004571"/>
    </source>
</evidence>
<dbReference type="Gene3D" id="2.60.40.1120">
    <property type="entry name" value="Carboxypeptidase-like, regulatory domain"/>
    <property type="match status" value="1"/>
</dbReference>
<proteinExistence type="inferred from homology"/>
<evidence type="ECO:0000256" key="4">
    <source>
        <dbReference type="ARBA" id="ARBA00022496"/>
    </source>
</evidence>
<name>A0A1K1Q5U7_9FLAO</name>
<evidence type="ECO:0000256" key="9">
    <source>
        <dbReference type="ARBA" id="ARBA00023077"/>
    </source>
</evidence>
<keyword evidence="7" id="KW-0408">Iron</keyword>
<dbReference type="EMBL" id="FPJE01000011">
    <property type="protein sequence ID" value="SFW54494.1"/>
    <property type="molecule type" value="Genomic_DNA"/>
</dbReference>
<evidence type="ECO:0000256" key="5">
    <source>
        <dbReference type="ARBA" id="ARBA00022692"/>
    </source>
</evidence>
<keyword evidence="11 12" id="KW-0998">Cell outer membrane</keyword>
<evidence type="ECO:0000256" key="6">
    <source>
        <dbReference type="ARBA" id="ARBA00022729"/>
    </source>
</evidence>
<feature type="signal peptide" evidence="14">
    <location>
        <begin position="1"/>
        <end position="20"/>
    </location>
</feature>
<comment type="subcellular location">
    <subcellularLocation>
        <location evidence="1 12">Cell outer membrane</location>
        <topology evidence="1 12">Multi-pass membrane protein</topology>
    </subcellularLocation>
</comment>
<dbReference type="Gene3D" id="2.40.170.20">
    <property type="entry name" value="TonB-dependent receptor, beta-barrel domain"/>
    <property type="match status" value="1"/>
</dbReference>
<dbReference type="InterPro" id="IPR036942">
    <property type="entry name" value="Beta-barrel_TonB_sf"/>
</dbReference>
<dbReference type="Pfam" id="PF00593">
    <property type="entry name" value="TonB_dep_Rec_b-barrel"/>
    <property type="match status" value="1"/>
</dbReference>
<keyword evidence="5 12" id="KW-0812">Transmembrane</keyword>
<dbReference type="InterPro" id="IPR039426">
    <property type="entry name" value="TonB-dep_rcpt-like"/>
</dbReference>
<dbReference type="PROSITE" id="PS52016">
    <property type="entry name" value="TONB_DEPENDENT_REC_3"/>
    <property type="match status" value="1"/>
</dbReference>
<evidence type="ECO:0000256" key="8">
    <source>
        <dbReference type="ARBA" id="ARBA00023065"/>
    </source>
</evidence>
<dbReference type="STRING" id="1150368.SAMN02927921_02237"/>
<feature type="chain" id="PRO_5012498684" evidence="14">
    <location>
        <begin position="21"/>
        <end position="788"/>
    </location>
</feature>
<evidence type="ECO:0000256" key="13">
    <source>
        <dbReference type="RuleBase" id="RU003357"/>
    </source>
</evidence>
<evidence type="ECO:0000256" key="7">
    <source>
        <dbReference type="ARBA" id="ARBA00023004"/>
    </source>
</evidence>
<keyword evidence="3 12" id="KW-1134">Transmembrane beta strand</keyword>
<dbReference type="Pfam" id="PF13715">
    <property type="entry name" value="CarbopepD_reg_2"/>
    <property type="match status" value="1"/>
</dbReference>
<dbReference type="Pfam" id="PF07715">
    <property type="entry name" value="Plug"/>
    <property type="match status" value="1"/>
</dbReference>
<reference evidence="17 18" key="1">
    <citation type="submission" date="2016-11" db="EMBL/GenBank/DDBJ databases">
        <authorList>
            <person name="Jaros S."/>
            <person name="Januszkiewicz K."/>
            <person name="Wedrychowicz H."/>
        </authorList>
    </citation>
    <scope>NUCLEOTIDE SEQUENCE [LARGE SCALE GENOMIC DNA]</scope>
    <source>
        <strain evidence="17 18">CGMCC 1.12145</strain>
    </source>
</reference>
<evidence type="ECO:0000256" key="10">
    <source>
        <dbReference type="ARBA" id="ARBA00023136"/>
    </source>
</evidence>
<keyword evidence="18" id="KW-1185">Reference proteome</keyword>
<evidence type="ECO:0000313" key="18">
    <source>
        <dbReference type="Proteomes" id="UP000182248"/>
    </source>
</evidence>
<keyword evidence="4" id="KW-0410">Iron transport</keyword>
<keyword evidence="6 14" id="KW-0732">Signal</keyword>
<sequence length="788" mass="88118">MGKRILFIVYVCCLSAGLFAQTQRSAVRGTVTDNSGQPVMGANVLIKGTHYGSSTDTNGNFNIKNVPHGAHILVVSTIGFQTREISLSVTSGMGPVDVELRESVSQLQEITLSGSKKDNYSRETVSPSLRMNQQISKMPQNVQVVPEELLTDQQSFTMMDAITRNVSGAQMVEHWGWFARVNMRGFRLPAFRNGMNVEMTWGPLSEDLSMVEQIEFVKGPAGFMMAAGQPGGFYNVVTKKPKKETFAHVSFTTGSYDTYRGTVDVGSYAGDGKLQYRVNAMAQSANSHRDYEPSSRFSVVPSLRYEITKNSILTQEFTYQKAKMKAGAAYVFAPVDVGFGGLDRDFATIDPAYPTMNVEEYNTTTNFTQKLGDRWTFQAQYMYMQYEQEGATLWPASIADNGDLIRSVTSADALGTYNIFQAFVNGDFNTGAVKHKVLAGFDFNEKQFWADWNQGGAIDTPENPFNIFDPHYGDVTMPVFDRSVNIKTRGLPNALGQTIRAYYAQDELNFMDERLRVTLAGRYTQADVYAYGVYYDASKFTPRFGLSFDITPSLTVYGLYDQSFFPQQGARYIDEDTAAPLDPEDSHDIEGGLKKSWFDGRLKTSLTAYRMKKKNLAVTDYENGVPTDGGGISYPYSVQIGEAVSKGIEFDASGQLTPELNLVLNYAYTNVEDGDGNKIAGFSEHITNGWLNYSFNEYSVLHGFGASLGYQYQVNRSSWNWGADNTSDLPDYFRMDGGIFWRNSNIDIRLNVNNLLNKYLYSGANYGSYMYWQSEPGRNFRLSIAYKF</sequence>
<dbReference type="PANTHER" id="PTHR32552">
    <property type="entry name" value="FERRICHROME IRON RECEPTOR-RELATED"/>
    <property type="match status" value="1"/>
</dbReference>
<dbReference type="PANTHER" id="PTHR32552:SF68">
    <property type="entry name" value="FERRICHROME OUTER MEMBRANE TRANSPORTER_PHAGE RECEPTOR"/>
    <property type="match status" value="1"/>
</dbReference>
<feature type="domain" description="TonB-dependent receptor-like beta-barrel" evidence="15">
    <location>
        <begin position="342"/>
        <end position="755"/>
    </location>
</feature>
<evidence type="ECO:0000259" key="16">
    <source>
        <dbReference type="Pfam" id="PF07715"/>
    </source>
</evidence>
<dbReference type="PROSITE" id="PS01156">
    <property type="entry name" value="TONB_DEPENDENT_REC_2"/>
    <property type="match status" value="1"/>
</dbReference>
<dbReference type="SUPFAM" id="SSF56935">
    <property type="entry name" value="Porins"/>
    <property type="match status" value="1"/>
</dbReference>
<dbReference type="CDD" id="cd01347">
    <property type="entry name" value="ligand_gated_channel"/>
    <property type="match status" value="1"/>
</dbReference>
<evidence type="ECO:0000256" key="11">
    <source>
        <dbReference type="ARBA" id="ARBA00023237"/>
    </source>
</evidence>
<dbReference type="SUPFAM" id="SSF49464">
    <property type="entry name" value="Carboxypeptidase regulatory domain-like"/>
    <property type="match status" value="1"/>
</dbReference>
<dbReference type="Gene3D" id="2.170.130.10">
    <property type="entry name" value="TonB-dependent receptor, plug domain"/>
    <property type="match status" value="1"/>
</dbReference>
<dbReference type="GO" id="GO:0015344">
    <property type="term" value="F:siderophore uptake transmembrane transporter activity"/>
    <property type="evidence" value="ECO:0007669"/>
    <property type="project" value="TreeGrafter"/>
</dbReference>
<evidence type="ECO:0000313" key="17">
    <source>
        <dbReference type="EMBL" id="SFW54494.1"/>
    </source>
</evidence>
<evidence type="ECO:0000256" key="2">
    <source>
        <dbReference type="ARBA" id="ARBA00022448"/>
    </source>
</evidence>
<keyword evidence="10 12" id="KW-0472">Membrane</keyword>
<dbReference type="InterPro" id="IPR000531">
    <property type="entry name" value="Beta-barrel_TonB"/>
</dbReference>
<keyword evidence="2 12" id="KW-0813">Transport</keyword>
<dbReference type="InterPro" id="IPR012910">
    <property type="entry name" value="Plug_dom"/>
</dbReference>
<accession>A0A1K1Q5U7</accession>
<evidence type="ECO:0000259" key="15">
    <source>
        <dbReference type="Pfam" id="PF00593"/>
    </source>
</evidence>
<evidence type="ECO:0000256" key="14">
    <source>
        <dbReference type="SAM" id="SignalP"/>
    </source>
</evidence>
<gene>
    <name evidence="17" type="ORF">SAMN02927921_02237</name>
</gene>
<dbReference type="InterPro" id="IPR010917">
    <property type="entry name" value="TonB_rcpt_CS"/>
</dbReference>
<dbReference type="Proteomes" id="UP000182248">
    <property type="component" value="Unassembled WGS sequence"/>
</dbReference>
<dbReference type="OrthoDB" id="9775095at2"/>
<evidence type="ECO:0000256" key="3">
    <source>
        <dbReference type="ARBA" id="ARBA00022452"/>
    </source>
</evidence>
<feature type="domain" description="TonB-dependent receptor plug" evidence="16">
    <location>
        <begin position="136"/>
        <end position="232"/>
    </location>
</feature>
<dbReference type="InterPro" id="IPR037066">
    <property type="entry name" value="Plug_dom_sf"/>
</dbReference>
<dbReference type="GO" id="GO:0009279">
    <property type="term" value="C:cell outer membrane"/>
    <property type="evidence" value="ECO:0007669"/>
    <property type="project" value="UniProtKB-SubCell"/>
</dbReference>